<dbReference type="EMBL" id="JAIXMP010000017">
    <property type="protein sequence ID" value="KAI9259504.1"/>
    <property type="molecule type" value="Genomic_DNA"/>
</dbReference>
<keyword evidence="2" id="KW-1185">Reference proteome</keyword>
<dbReference type="Proteomes" id="UP001209540">
    <property type="component" value="Unassembled WGS sequence"/>
</dbReference>
<comment type="caution">
    <text evidence="1">The sequence shown here is derived from an EMBL/GenBank/DDBJ whole genome shotgun (WGS) entry which is preliminary data.</text>
</comment>
<evidence type="ECO:0000313" key="1">
    <source>
        <dbReference type="EMBL" id="KAI9259504.1"/>
    </source>
</evidence>
<reference evidence="1" key="2">
    <citation type="submission" date="2023-02" db="EMBL/GenBank/DDBJ databases">
        <authorList>
            <consortium name="DOE Joint Genome Institute"/>
            <person name="Mondo S.J."/>
            <person name="Chang Y."/>
            <person name="Wang Y."/>
            <person name="Ahrendt S."/>
            <person name="Andreopoulos W."/>
            <person name="Barry K."/>
            <person name="Beard J."/>
            <person name="Benny G.L."/>
            <person name="Blankenship S."/>
            <person name="Bonito G."/>
            <person name="Cuomo C."/>
            <person name="Desiro A."/>
            <person name="Gervers K.A."/>
            <person name="Hundley H."/>
            <person name="Kuo A."/>
            <person name="LaButti K."/>
            <person name="Lang B.F."/>
            <person name="Lipzen A."/>
            <person name="O'Donnell K."/>
            <person name="Pangilinan J."/>
            <person name="Reynolds N."/>
            <person name="Sandor L."/>
            <person name="Smith M.W."/>
            <person name="Tsang A."/>
            <person name="Grigoriev I.V."/>
            <person name="Stajich J.E."/>
            <person name="Spatafora J.W."/>
        </authorList>
    </citation>
    <scope>NUCLEOTIDE SEQUENCE</scope>
    <source>
        <strain evidence="1">RSA 2281</strain>
    </source>
</reference>
<accession>A0AAD5JXQ7</accession>
<reference evidence="1" key="1">
    <citation type="journal article" date="2022" name="IScience">
        <title>Evolution of zygomycete secretomes and the origins of terrestrial fungal ecologies.</title>
        <authorList>
            <person name="Chang Y."/>
            <person name="Wang Y."/>
            <person name="Mondo S."/>
            <person name="Ahrendt S."/>
            <person name="Andreopoulos W."/>
            <person name="Barry K."/>
            <person name="Beard J."/>
            <person name="Benny G.L."/>
            <person name="Blankenship S."/>
            <person name="Bonito G."/>
            <person name="Cuomo C."/>
            <person name="Desiro A."/>
            <person name="Gervers K.A."/>
            <person name="Hundley H."/>
            <person name="Kuo A."/>
            <person name="LaButti K."/>
            <person name="Lang B.F."/>
            <person name="Lipzen A."/>
            <person name="O'Donnell K."/>
            <person name="Pangilinan J."/>
            <person name="Reynolds N."/>
            <person name="Sandor L."/>
            <person name="Smith M.E."/>
            <person name="Tsang A."/>
            <person name="Grigoriev I.V."/>
            <person name="Stajich J.E."/>
            <person name="Spatafora J.W."/>
        </authorList>
    </citation>
    <scope>NUCLEOTIDE SEQUENCE</scope>
    <source>
        <strain evidence="1">RSA 2281</strain>
    </source>
</reference>
<organism evidence="1 2">
    <name type="scientific">Phascolomyces articulosus</name>
    <dbReference type="NCBI Taxonomy" id="60185"/>
    <lineage>
        <taxon>Eukaryota</taxon>
        <taxon>Fungi</taxon>
        <taxon>Fungi incertae sedis</taxon>
        <taxon>Mucoromycota</taxon>
        <taxon>Mucoromycotina</taxon>
        <taxon>Mucoromycetes</taxon>
        <taxon>Mucorales</taxon>
        <taxon>Lichtheimiaceae</taxon>
        <taxon>Phascolomyces</taxon>
    </lineage>
</organism>
<protein>
    <submittedName>
        <fullName evidence="1">Uncharacterized protein</fullName>
    </submittedName>
</protein>
<evidence type="ECO:0000313" key="2">
    <source>
        <dbReference type="Proteomes" id="UP001209540"/>
    </source>
</evidence>
<name>A0AAD5JXQ7_9FUNG</name>
<gene>
    <name evidence="1" type="ORF">BDA99DRAFT_513440</name>
</gene>
<sequence>MGNIEIYPDFLELKKYLKYAPKPTFTKFIKCSVKDICIWSLTSNARYRNTLFSLWKDRFTKLWKHLKIERYQSL</sequence>
<proteinExistence type="predicted"/>
<dbReference type="AlphaFoldDB" id="A0AAD5JXQ7"/>